<dbReference type="Pfam" id="PF20805">
    <property type="entry name" value="Integrin_A_Ig_2"/>
    <property type="match status" value="1"/>
</dbReference>
<evidence type="ECO:0000259" key="16">
    <source>
        <dbReference type="Pfam" id="PF20806"/>
    </source>
</evidence>
<evidence type="ECO:0000256" key="13">
    <source>
        <dbReference type="RuleBase" id="RU003762"/>
    </source>
</evidence>
<keyword evidence="4" id="KW-0732">Signal</keyword>
<dbReference type="Pfam" id="PF20806">
    <property type="entry name" value="Integrin_A_Ig_3"/>
    <property type="match status" value="1"/>
</dbReference>
<dbReference type="STRING" id="307972.A0A2G8KNL7"/>
<feature type="domain" description="Integrin alpha third immunoglobulin-like" evidence="16">
    <location>
        <begin position="786"/>
        <end position="991"/>
    </location>
</feature>
<dbReference type="EMBL" id="MRZV01000460">
    <property type="protein sequence ID" value="PIK49555.1"/>
    <property type="molecule type" value="Genomic_DNA"/>
</dbReference>
<keyword evidence="9 13" id="KW-0472">Membrane</keyword>
<keyword evidence="11" id="KW-0325">Glycoprotein</keyword>
<dbReference type="PROSITE" id="PS51470">
    <property type="entry name" value="FG_GAP"/>
    <property type="match status" value="4"/>
</dbReference>
<dbReference type="GO" id="GO:0008305">
    <property type="term" value="C:integrin complex"/>
    <property type="evidence" value="ECO:0007669"/>
    <property type="project" value="InterPro"/>
</dbReference>
<keyword evidence="18" id="KW-1185">Reference proteome</keyword>
<evidence type="ECO:0000256" key="6">
    <source>
        <dbReference type="ARBA" id="ARBA00022889"/>
    </source>
</evidence>
<dbReference type="SMART" id="SM00191">
    <property type="entry name" value="Int_alpha"/>
    <property type="match status" value="5"/>
</dbReference>
<accession>A0A2G8KNL7</accession>
<dbReference type="InterPro" id="IPR018184">
    <property type="entry name" value="Integrin_alpha_C_CS"/>
</dbReference>
<evidence type="ECO:0000256" key="10">
    <source>
        <dbReference type="ARBA" id="ARBA00023170"/>
    </source>
</evidence>
<dbReference type="InterPro" id="IPR032695">
    <property type="entry name" value="Integrin_dom_sf"/>
</dbReference>
<evidence type="ECO:0000256" key="12">
    <source>
        <dbReference type="PROSITE-ProRule" id="PRU00803"/>
    </source>
</evidence>
<comment type="similarity">
    <text evidence="2 13">Belongs to the integrin alpha chain family.</text>
</comment>
<feature type="repeat" description="FG-GAP" evidence="12">
    <location>
        <begin position="139"/>
        <end position="197"/>
    </location>
</feature>
<dbReference type="GO" id="GO:0005178">
    <property type="term" value="F:integrin binding"/>
    <property type="evidence" value="ECO:0007669"/>
    <property type="project" value="TreeGrafter"/>
</dbReference>
<keyword evidence="6 13" id="KW-0130">Cell adhesion</keyword>
<dbReference type="InterPro" id="IPR013517">
    <property type="entry name" value="FG-GAP"/>
</dbReference>
<dbReference type="InterPro" id="IPR013649">
    <property type="entry name" value="Integrin_alpha_Ig-like_1"/>
</dbReference>
<dbReference type="GO" id="GO:0009897">
    <property type="term" value="C:external side of plasma membrane"/>
    <property type="evidence" value="ECO:0007669"/>
    <property type="project" value="TreeGrafter"/>
</dbReference>
<dbReference type="Pfam" id="PF08441">
    <property type="entry name" value="Integrin_A_Ig_1"/>
    <property type="match status" value="1"/>
</dbReference>
<organism evidence="17 18">
    <name type="scientific">Stichopus japonicus</name>
    <name type="common">Sea cucumber</name>
    <dbReference type="NCBI Taxonomy" id="307972"/>
    <lineage>
        <taxon>Eukaryota</taxon>
        <taxon>Metazoa</taxon>
        <taxon>Echinodermata</taxon>
        <taxon>Eleutherozoa</taxon>
        <taxon>Echinozoa</taxon>
        <taxon>Holothuroidea</taxon>
        <taxon>Aspidochirotacea</taxon>
        <taxon>Aspidochirotida</taxon>
        <taxon>Stichopodidae</taxon>
        <taxon>Apostichopus</taxon>
    </lineage>
</organism>
<dbReference type="Gene3D" id="2.60.40.1530">
    <property type="entry name" value="ntegrin, alpha v. Chain A, domain 4"/>
    <property type="match status" value="1"/>
</dbReference>
<evidence type="ECO:0000256" key="4">
    <source>
        <dbReference type="ARBA" id="ARBA00022729"/>
    </source>
</evidence>
<feature type="non-terminal residue" evidence="17">
    <location>
        <position position="1054"/>
    </location>
</feature>
<dbReference type="InterPro" id="IPR048285">
    <property type="entry name" value="Integrin_alpha_Ig-like_2"/>
</dbReference>
<dbReference type="GO" id="GO:0007229">
    <property type="term" value="P:integrin-mediated signaling pathway"/>
    <property type="evidence" value="ECO:0007669"/>
    <property type="project" value="UniProtKB-KW"/>
</dbReference>
<feature type="domain" description="Integrin alpha second immunoglobulin-like" evidence="15">
    <location>
        <begin position="627"/>
        <end position="779"/>
    </location>
</feature>
<comment type="subcellular location">
    <subcellularLocation>
        <location evidence="1 13">Membrane</location>
        <topology evidence="1 13">Single-pass type I membrane protein</topology>
    </subcellularLocation>
</comment>
<feature type="repeat" description="FG-GAP" evidence="12">
    <location>
        <begin position="257"/>
        <end position="318"/>
    </location>
</feature>
<dbReference type="Pfam" id="PF01839">
    <property type="entry name" value="FG-GAP"/>
    <property type="match status" value="2"/>
</dbReference>
<dbReference type="InterPro" id="IPR028994">
    <property type="entry name" value="Integrin_alpha_N"/>
</dbReference>
<dbReference type="OrthoDB" id="5317514at2759"/>
<dbReference type="InterPro" id="IPR048286">
    <property type="entry name" value="Integrin_alpha_Ig-like_3"/>
</dbReference>
<keyword evidence="8 13" id="KW-0401">Integrin</keyword>
<name>A0A2G8KNL7_STIJA</name>
<dbReference type="GO" id="GO:0033627">
    <property type="term" value="P:cell adhesion mediated by integrin"/>
    <property type="evidence" value="ECO:0007669"/>
    <property type="project" value="TreeGrafter"/>
</dbReference>
<evidence type="ECO:0000256" key="7">
    <source>
        <dbReference type="ARBA" id="ARBA00022989"/>
    </source>
</evidence>
<keyword evidence="3 13" id="KW-0812">Transmembrane</keyword>
<evidence type="ECO:0000256" key="1">
    <source>
        <dbReference type="ARBA" id="ARBA00004479"/>
    </source>
</evidence>
<evidence type="ECO:0000313" key="18">
    <source>
        <dbReference type="Proteomes" id="UP000230750"/>
    </source>
</evidence>
<evidence type="ECO:0000256" key="2">
    <source>
        <dbReference type="ARBA" id="ARBA00008054"/>
    </source>
</evidence>
<keyword evidence="10 13" id="KW-0675">Receptor</keyword>
<evidence type="ECO:0000256" key="9">
    <source>
        <dbReference type="ARBA" id="ARBA00023136"/>
    </source>
</evidence>
<dbReference type="PROSITE" id="PS00242">
    <property type="entry name" value="INTEGRIN_ALPHA"/>
    <property type="match status" value="1"/>
</dbReference>
<evidence type="ECO:0000256" key="11">
    <source>
        <dbReference type="ARBA" id="ARBA00023180"/>
    </source>
</evidence>
<dbReference type="SUPFAM" id="SSF69318">
    <property type="entry name" value="Integrin alpha N-terminal domain"/>
    <property type="match status" value="1"/>
</dbReference>
<feature type="repeat" description="FG-GAP" evidence="12">
    <location>
        <begin position="389"/>
        <end position="452"/>
    </location>
</feature>
<comment type="caution">
    <text evidence="17">The sequence shown here is derived from an EMBL/GenBank/DDBJ whole genome shotgun (WGS) entry which is preliminary data.</text>
</comment>
<protein>
    <submittedName>
        <fullName evidence="17">Putative integrin alpha-6</fullName>
    </submittedName>
</protein>
<feature type="repeat" description="FG-GAP" evidence="12">
    <location>
        <begin position="320"/>
        <end position="378"/>
    </location>
</feature>
<gene>
    <name evidence="17" type="ORF">BSL78_13573</name>
</gene>
<evidence type="ECO:0000256" key="8">
    <source>
        <dbReference type="ARBA" id="ARBA00023037"/>
    </source>
</evidence>
<evidence type="ECO:0000313" key="17">
    <source>
        <dbReference type="EMBL" id="PIK49555.1"/>
    </source>
</evidence>
<sequence>MHSGSATLRPRASLALSPDRALILFLVGAPIFSDDNLPFNNTGGVFRCPLTTSFDDCTQIEVEGVGEEEESKDKNGEWLGVTVRSQGPGGKVATCAHRYKQVVRTDGVISSINPIGRCFLLESDLTIEEAYKDGWAPCSGKTGGPDAFGYCQAGTGLAITKKERGDSGADFIIGAPGAGNWQGSMVVTNPKFHLWWSEITQESVRVDLNSYFGFSATSGKFVEDRTTFVVGGAPRADAKGAVVIMKKQEEWGERELVFVDMLVSTSAYSSFGYDVTVADLNGDGYDDIIVGAPMFFDRETQVGGAVYVFINEAYDGTFSGVDPIIITGPLDSRFGMSVTGLGDINWDGFEDFAVGAPYENDAQGAVYVYLGSASDGVVQPWAQKITPSDFPANLHNAMLPNNTFGYSLSGGMDLDWNAFPDLLIGALDSESVVLLRGRPVINMTATVTVSPSQLDRERLDCNVGGEQKLCFTITVCAQYFTASKFDEQLDVIFEVEAEAKRRSLGLNSRVYFEGADPDHILSNQRLSMNYKTDEREACYPPIQAILRDDFSDIYRPIPLRVTFSLPEEEPELPPPGEAIPDMKGTVMFDTTVVTTLATECDEDLDDPTTCIPIPNVKVEFTKECAEDDGECITDLVVDAEFKDLTEVSKGGNPLMKVGIDNDLKLSVNIENKAEHAYDANLMVEYSNHLEYAGLEEGASERVRFSCGDPVAKEDKNDTMVITCFLGNPYPPVPAKDNMVMRFDANRVPADVMTLSFFIEATMTNEDLSPEDNEKSLIVDVESVTDVQLDGAVTKSQLFFGGVIRGESIISKEEEIGPLMQQRWTVFNQGPAMVDEVKVTIDFPYEVTNGKWLLYMLEAPVVEKGNGSCEIDESYLNVVGIKPCKSNCSEKAIGQKRETYDPVEYSNPDQVDSGSVVVLDCENGTARCFKFTCILRDLTAEQNENEAIILIKARLWNATFMEDYLTAKKVTVRIHGYVEMANNSIITQTNTNNDRDTTNFDVVGPNLYISGGGISWWIILVAAVSCWTSAPDMLIVILWKIGFFRRPSIGGSGGP</sequence>
<dbReference type="PANTHER" id="PTHR23220">
    <property type="entry name" value="INTEGRIN ALPHA"/>
    <property type="match status" value="1"/>
</dbReference>
<feature type="transmembrane region" description="Helical" evidence="13">
    <location>
        <begin position="1013"/>
        <end position="1038"/>
    </location>
</feature>
<dbReference type="Gene3D" id="2.130.10.130">
    <property type="entry name" value="Integrin alpha, N-terminal"/>
    <property type="match status" value="1"/>
</dbReference>
<dbReference type="InterPro" id="IPR000413">
    <property type="entry name" value="Integrin_alpha"/>
</dbReference>
<proteinExistence type="inferred from homology"/>
<feature type="domain" description="Integrin alpha first immunoglubulin-like" evidence="14">
    <location>
        <begin position="438"/>
        <end position="570"/>
    </location>
</feature>
<dbReference type="AlphaFoldDB" id="A0A2G8KNL7"/>
<evidence type="ECO:0000259" key="15">
    <source>
        <dbReference type="Pfam" id="PF20805"/>
    </source>
</evidence>
<reference evidence="17 18" key="1">
    <citation type="journal article" date="2017" name="PLoS Biol.">
        <title>The sea cucumber genome provides insights into morphological evolution and visceral regeneration.</title>
        <authorList>
            <person name="Zhang X."/>
            <person name="Sun L."/>
            <person name="Yuan J."/>
            <person name="Sun Y."/>
            <person name="Gao Y."/>
            <person name="Zhang L."/>
            <person name="Li S."/>
            <person name="Dai H."/>
            <person name="Hamel J.F."/>
            <person name="Liu C."/>
            <person name="Yu Y."/>
            <person name="Liu S."/>
            <person name="Lin W."/>
            <person name="Guo K."/>
            <person name="Jin S."/>
            <person name="Xu P."/>
            <person name="Storey K.B."/>
            <person name="Huan P."/>
            <person name="Zhang T."/>
            <person name="Zhou Y."/>
            <person name="Zhang J."/>
            <person name="Lin C."/>
            <person name="Li X."/>
            <person name="Xing L."/>
            <person name="Huo D."/>
            <person name="Sun M."/>
            <person name="Wang L."/>
            <person name="Mercier A."/>
            <person name="Li F."/>
            <person name="Yang H."/>
            <person name="Xiang J."/>
        </authorList>
    </citation>
    <scope>NUCLEOTIDE SEQUENCE [LARGE SCALE GENOMIC DNA]</scope>
    <source>
        <strain evidence="17">Shaxun</strain>
        <tissue evidence="17">Muscle</tissue>
    </source>
</reference>
<dbReference type="PANTHER" id="PTHR23220:SF122">
    <property type="entry name" value="INTEGRIN ALPHA-PS1"/>
    <property type="match status" value="1"/>
</dbReference>
<dbReference type="GO" id="GO:0007160">
    <property type="term" value="P:cell-matrix adhesion"/>
    <property type="evidence" value="ECO:0007669"/>
    <property type="project" value="TreeGrafter"/>
</dbReference>
<evidence type="ECO:0000256" key="5">
    <source>
        <dbReference type="ARBA" id="ARBA00022737"/>
    </source>
</evidence>
<dbReference type="Gene3D" id="2.60.40.1460">
    <property type="entry name" value="Integrin domains. Chain A, domain 2"/>
    <property type="match status" value="1"/>
</dbReference>
<keyword evidence="5" id="KW-0677">Repeat</keyword>
<evidence type="ECO:0000256" key="3">
    <source>
        <dbReference type="ARBA" id="ARBA00022692"/>
    </source>
</evidence>
<dbReference type="Gene3D" id="2.60.40.1510">
    <property type="entry name" value="ntegrin, alpha v. Chain A, domain 3"/>
    <property type="match status" value="1"/>
</dbReference>
<dbReference type="PRINTS" id="PR01185">
    <property type="entry name" value="INTEGRINA"/>
</dbReference>
<dbReference type="GO" id="GO:0098609">
    <property type="term" value="P:cell-cell adhesion"/>
    <property type="evidence" value="ECO:0007669"/>
    <property type="project" value="TreeGrafter"/>
</dbReference>
<keyword evidence="7 13" id="KW-1133">Transmembrane helix</keyword>
<dbReference type="Proteomes" id="UP000230750">
    <property type="component" value="Unassembled WGS sequence"/>
</dbReference>
<dbReference type="SUPFAM" id="SSF69179">
    <property type="entry name" value="Integrin domains"/>
    <property type="match status" value="3"/>
</dbReference>
<evidence type="ECO:0000259" key="14">
    <source>
        <dbReference type="Pfam" id="PF08441"/>
    </source>
</evidence>
<dbReference type="InterPro" id="IPR013519">
    <property type="entry name" value="Int_alpha_beta-p"/>
</dbReference>